<proteinExistence type="predicted"/>
<evidence type="ECO:0000313" key="2">
    <source>
        <dbReference type="Proteomes" id="UP000886520"/>
    </source>
</evidence>
<dbReference type="Proteomes" id="UP000886520">
    <property type="component" value="Chromosome 8"/>
</dbReference>
<keyword evidence="2" id="KW-1185">Reference proteome</keyword>
<name>A0A9D4UZD9_ADICA</name>
<gene>
    <name evidence="1" type="ORF">GOP47_0008878</name>
</gene>
<dbReference type="EMBL" id="JABFUD020000008">
    <property type="protein sequence ID" value="KAI5076813.1"/>
    <property type="molecule type" value="Genomic_DNA"/>
</dbReference>
<protein>
    <submittedName>
        <fullName evidence="1">Uncharacterized protein</fullName>
    </submittedName>
</protein>
<accession>A0A9D4UZD9</accession>
<organism evidence="1 2">
    <name type="scientific">Adiantum capillus-veneris</name>
    <name type="common">Maidenhair fern</name>
    <dbReference type="NCBI Taxonomy" id="13818"/>
    <lineage>
        <taxon>Eukaryota</taxon>
        <taxon>Viridiplantae</taxon>
        <taxon>Streptophyta</taxon>
        <taxon>Embryophyta</taxon>
        <taxon>Tracheophyta</taxon>
        <taxon>Polypodiopsida</taxon>
        <taxon>Polypodiidae</taxon>
        <taxon>Polypodiales</taxon>
        <taxon>Pteridineae</taxon>
        <taxon>Pteridaceae</taxon>
        <taxon>Vittarioideae</taxon>
        <taxon>Adiantum</taxon>
    </lineage>
</organism>
<reference evidence="1" key="1">
    <citation type="submission" date="2021-01" db="EMBL/GenBank/DDBJ databases">
        <title>Adiantum capillus-veneris genome.</title>
        <authorList>
            <person name="Fang Y."/>
            <person name="Liao Q."/>
        </authorList>
    </citation>
    <scope>NUCLEOTIDE SEQUENCE</scope>
    <source>
        <strain evidence="1">H3</strain>
        <tissue evidence="1">Leaf</tissue>
    </source>
</reference>
<sequence length="112" mass="12443">MPPPSLASGSSSDQSPEVKSYPARFMDVLSIAKDKEVYGREVPITNMYSSNGSPFIIDIHLKKDEHLLRTTTLVEFQVKDITLAEEGQNRKKGGRMKMVLCNFGSSEVLADH</sequence>
<evidence type="ECO:0000313" key="1">
    <source>
        <dbReference type="EMBL" id="KAI5076813.1"/>
    </source>
</evidence>
<dbReference type="AlphaFoldDB" id="A0A9D4UZD9"/>
<comment type="caution">
    <text evidence="1">The sequence shown here is derived from an EMBL/GenBank/DDBJ whole genome shotgun (WGS) entry which is preliminary data.</text>
</comment>